<dbReference type="Pfam" id="PF13649">
    <property type="entry name" value="Methyltransf_25"/>
    <property type="match status" value="1"/>
</dbReference>
<comment type="caution">
    <text evidence="2">The sequence shown here is derived from an EMBL/GenBank/DDBJ whole genome shotgun (WGS) entry which is preliminary data.</text>
</comment>
<dbReference type="EMBL" id="SPVF01000203">
    <property type="protein sequence ID" value="TFW16751.1"/>
    <property type="molecule type" value="Genomic_DNA"/>
</dbReference>
<gene>
    <name evidence="2" type="ORF">E4L96_15815</name>
</gene>
<dbReference type="AlphaFoldDB" id="A0A4Y9S9F8"/>
<dbReference type="RefSeq" id="WP_135208181.1">
    <property type="nucleotide sequence ID" value="NZ_SPVF01000203.1"/>
</dbReference>
<keyword evidence="2" id="KW-0489">Methyltransferase</keyword>
<name>A0A4Y9S9F8_9BURK</name>
<dbReference type="InterPro" id="IPR029063">
    <property type="entry name" value="SAM-dependent_MTases_sf"/>
</dbReference>
<evidence type="ECO:0000259" key="1">
    <source>
        <dbReference type="Pfam" id="PF13649"/>
    </source>
</evidence>
<dbReference type="Proteomes" id="UP000298438">
    <property type="component" value="Unassembled WGS sequence"/>
</dbReference>
<accession>A0A4Y9S9F8</accession>
<dbReference type="GO" id="GO:0008168">
    <property type="term" value="F:methyltransferase activity"/>
    <property type="evidence" value="ECO:0007669"/>
    <property type="project" value="UniProtKB-KW"/>
</dbReference>
<dbReference type="GO" id="GO:0032259">
    <property type="term" value="P:methylation"/>
    <property type="evidence" value="ECO:0007669"/>
    <property type="project" value="UniProtKB-KW"/>
</dbReference>
<sequence>MNLARLLKNLARDLRYGQFLGGVKKTPFGDTGAYDTANSDYAALEEIFADELPQASVLVDVGCGKGRVLNYWLSRFPGSRIVGIELDPEVASETAKRLSRYRNVEIRCGDACQLLPPETTLVYMFNPFSEPVMKGFLAAVRSCARASRRNIRIVYYNPMHVNVFKEAHHCSVSSRSLRAPHHGLYVIDVQAETD</sequence>
<keyword evidence="3" id="KW-1185">Reference proteome</keyword>
<keyword evidence="2" id="KW-0808">Transferase</keyword>
<dbReference type="CDD" id="cd02440">
    <property type="entry name" value="AdoMet_MTases"/>
    <property type="match status" value="1"/>
</dbReference>
<dbReference type="Gene3D" id="3.40.50.150">
    <property type="entry name" value="Vaccinia Virus protein VP39"/>
    <property type="match status" value="1"/>
</dbReference>
<evidence type="ECO:0000313" key="3">
    <source>
        <dbReference type="Proteomes" id="UP000298438"/>
    </source>
</evidence>
<dbReference type="InterPro" id="IPR041698">
    <property type="entry name" value="Methyltransf_25"/>
</dbReference>
<dbReference type="SUPFAM" id="SSF53335">
    <property type="entry name" value="S-adenosyl-L-methionine-dependent methyltransferases"/>
    <property type="match status" value="1"/>
</dbReference>
<feature type="domain" description="Methyltransferase" evidence="1">
    <location>
        <begin position="59"/>
        <end position="143"/>
    </location>
</feature>
<protein>
    <submittedName>
        <fullName evidence="2">Class I SAM-dependent methyltransferase</fullName>
    </submittedName>
</protein>
<dbReference type="OrthoDB" id="9780095at2"/>
<proteinExistence type="predicted"/>
<reference evidence="2 3" key="1">
    <citation type="submission" date="2019-03" db="EMBL/GenBank/DDBJ databases">
        <title>Draft Genome Sequence of Massilia arenosa sp. nov., a Novel Massilia Species Isolated from a Sandy-loam Maize Soil.</title>
        <authorList>
            <person name="Raths R."/>
            <person name="Peta V."/>
            <person name="Bucking H."/>
        </authorList>
    </citation>
    <scope>NUCLEOTIDE SEQUENCE [LARGE SCALE GENOMIC DNA]</scope>
    <source>
        <strain evidence="2 3">MC02</strain>
    </source>
</reference>
<organism evidence="2 3">
    <name type="scientific">Zemynaea arenosa</name>
    <dbReference type="NCBI Taxonomy" id="2561931"/>
    <lineage>
        <taxon>Bacteria</taxon>
        <taxon>Pseudomonadati</taxon>
        <taxon>Pseudomonadota</taxon>
        <taxon>Betaproteobacteria</taxon>
        <taxon>Burkholderiales</taxon>
        <taxon>Oxalobacteraceae</taxon>
        <taxon>Telluria group</taxon>
        <taxon>Zemynaea</taxon>
    </lineage>
</organism>
<evidence type="ECO:0000313" key="2">
    <source>
        <dbReference type="EMBL" id="TFW16751.1"/>
    </source>
</evidence>